<dbReference type="InParanoid" id="A0A7J7BWH1"/>
<dbReference type="Proteomes" id="UP000593562">
    <property type="component" value="Unassembled WGS sequence"/>
</dbReference>
<comment type="caution">
    <text evidence="1">The sequence shown here is derived from an EMBL/GenBank/DDBJ whole genome shotgun (WGS) entry which is preliminary data.</text>
</comment>
<sequence length="111" mass="12355">MVGLPPHIKNKGKGFASNLRYISINKEIITKSWDHHVSCVDTIGVKGVEIDTILNKITVLGYMNRKDVVKAVRRTGRRAEAWPSTCGVEAPSPRLPRGFRCIIPRCIVSKS</sequence>
<gene>
    <name evidence="1" type="ORF">HS088_TW23G00714</name>
</gene>
<organism evidence="1 2">
    <name type="scientific">Tripterygium wilfordii</name>
    <name type="common">Thunder God vine</name>
    <dbReference type="NCBI Taxonomy" id="458696"/>
    <lineage>
        <taxon>Eukaryota</taxon>
        <taxon>Viridiplantae</taxon>
        <taxon>Streptophyta</taxon>
        <taxon>Embryophyta</taxon>
        <taxon>Tracheophyta</taxon>
        <taxon>Spermatophyta</taxon>
        <taxon>Magnoliopsida</taxon>
        <taxon>eudicotyledons</taxon>
        <taxon>Gunneridae</taxon>
        <taxon>Pentapetalae</taxon>
        <taxon>rosids</taxon>
        <taxon>fabids</taxon>
        <taxon>Celastrales</taxon>
        <taxon>Celastraceae</taxon>
        <taxon>Tripterygium</taxon>
    </lineage>
</organism>
<reference evidence="1 2" key="1">
    <citation type="journal article" date="2020" name="Nat. Commun.">
        <title>Genome of Tripterygium wilfordii and identification of cytochrome P450 involved in triptolide biosynthesis.</title>
        <authorList>
            <person name="Tu L."/>
            <person name="Su P."/>
            <person name="Zhang Z."/>
            <person name="Gao L."/>
            <person name="Wang J."/>
            <person name="Hu T."/>
            <person name="Zhou J."/>
            <person name="Zhang Y."/>
            <person name="Zhao Y."/>
            <person name="Liu Y."/>
            <person name="Song Y."/>
            <person name="Tong Y."/>
            <person name="Lu Y."/>
            <person name="Yang J."/>
            <person name="Xu C."/>
            <person name="Jia M."/>
            <person name="Peters R.J."/>
            <person name="Huang L."/>
            <person name="Gao W."/>
        </authorList>
    </citation>
    <scope>NUCLEOTIDE SEQUENCE [LARGE SCALE GENOMIC DNA]</scope>
    <source>
        <strain evidence="2">cv. XIE 37</strain>
        <tissue evidence="1">Leaf</tissue>
    </source>
</reference>
<proteinExistence type="predicted"/>
<name>A0A7J7BWH1_TRIWF</name>
<accession>A0A7J7BWH1</accession>
<protein>
    <submittedName>
        <fullName evidence="1">Putative copper ion binding protein</fullName>
    </submittedName>
</protein>
<evidence type="ECO:0000313" key="2">
    <source>
        <dbReference type="Proteomes" id="UP000593562"/>
    </source>
</evidence>
<dbReference type="AlphaFoldDB" id="A0A7J7BWH1"/>
<keyword evidence="2" id="KW-1185">Reference proteome</keyword>
<dbReference type="EMBL" id="JAAARO010000023">
    <property type="protein sequence ID" value="KAF5725977.1"/>
    <property type="molecule type" value="Genomic_DNA"/>
</dbReference>
<evidence type="ECO:0000313" key="1">
    <source>
        <dbReference type="EMBL" id="KAF5725977.1"/>
    </source>
</evidence>